<name>A0A0A8Z100_ARUDO</name>
<protein>
    <submittedName>
        <fullName evidence="1">Uncharacterized protein</fullName>
    </submittedName>
</protein>
<evidence type="ECO:0000313" key="1">
    <source>
        <dbReference type="EMBL" id="JAD33054.1"/>
    </source>
</evidence>
<sequence>MHQLYIRLVLLIPLHVNKLKC</sequence>
<dbReference type="AlphaFoldDB" id="A0A0A8Z100"/>
<accession>A0A0A8Z100</accession>
<reference evidence="1" key="2">
    <citation type="journal article" date="2015" name="Data Brief">
        <title>Shoot transcriptome of the giant reed, Arundo donax.</title>
        <authorList>
            <person name="Barrero R.A."/>
            <person name="Guerrero F.D."/>
            <person name="Moolhuijzen P."/>
            <person name="Goolsby J.A."/>
            <person name="Tidwell J."/>
            <person name="Bellgard S.E."/>
            <person name="Bellgard M.I."/>
        </authorList>
    </citation>
    <scope>NUCLEOTIDE SEQUENCE</scope>
    <source>
        <tissue evidence="1">Shoot tissue taken approximately 20 cm above the soil surface</tissue>
    </source>
</reference>
<proteinExistence type="predicted"/>
<dbReference type="EMBL" id="GBRH01264841">
    <property type="protein sequence ID" value="JAD33054.1"/>
    <property type="molecule type" value="Transcribed_RNA"/>
</dbReference>
<reference evidence="1" key="1">
    <citation type="submission" date="2014-09" db="EMBL/GenBank/DDBJ databases">
        <authorList>
            <person name="Magalhaes I.L.F."/>
            <person name="Oliveira U."/>
            <person name="Santos F.R."/>
            <person name="Vidigal T.H.D.A."/>
            <person name="Brescovit A.D."/>
            <person name="Santos A.J."/>
        </authorList>
    </citation>
    <scope>NUCLEOTIDE SEQUENCE</scope>
    <source>
        <tissue evidence="1">Shoot tissue taken approximately 20 cm above the soil surface</tissue>
    </source>
</reference>
<organism evidence="1">
    <name type="scientific">Arundo donax</name>
    <name type="common">Giant reed</name>
    <name type="synonym">Donax arundinaceus</name>
    <dbReference type="NCBI Taxonomy" id="35708"/>
    <lineage>
        <taxon>Eukaryota</taxon>
        <taxon>Viridiplantae</taxon>
        <taxon>Streptophyta</taxon>
        <taxon>Embryophyta</taxon>
        <taxon>Tracheophyta</taxon>
        <taxon>Spermatophyta</taxon>
        <taxon>Magnoliopsida</taxon>
        <taxon>Liliopsida</taxon>
        <taxon>Poales</taxon>
        <taxon>Poaceae</taxon>
        <taxon>PACMAD clade</taxon>
        <taxon>Arundinoideae</taxon>
        <taxon>Arundineae</taxon>
        <taxon>Arundo</taxon>
    </lineage>
</organism>